<keyword evidence="3" id="KW-1185">Reference proteome</keyword>
<dbReference type="InterPro" id="IPR051531">
    <property type="entry name" value="N-acetyltransferase"/>
</dbReference>
<dbReference type="GO" id="GO:0016747">
    <property type="term" value="F:acyltransferase activity, transferring groups other than amino-acyl groups"/>
    <property type="evidence" value="ECO:0007669"/>
    <property type="project" value="InterPro"/>
</dbReference>
<dbReference type="PANTHER" id="PTHR43792:SF1">
    <property type="entry name" value="N-ACETYLTRANSFERASE DOMAIN-CONTAINING PROTEIN"/>
    <property type="match status" value="1"/>
</dbReference>
<dbReference type="EMBL" id="CP053452">
    <property type="protein sequence ID" value="QJW96958.1"/>
    <property type="molecule type" value="Genomic_DNA"/>
</dbReference>
<reference evidence="3" key="1">
    <citation type="submission" date="2020-05" db="EMBL/GenBank/DDBJ databases">
        <title>Frigoriglobus tundricola gen. nov., sp. nov., a psychrotolerant cellulolytic planctomycete of the family Gemmataceae with two divergent copies of 16S rRNA gene.</title>
        <authorList>
            <person name="Kulichevskaya I.S."/>
            <person name="Ivanova A.A."/>
            <person name="Naumoff D.G."/>
            <person name="Beletsky A.V."/>
            <person name="Rijpstra W.I.C."/>
            <person name="Sinninghe Damste J.S."/>
            <person name="Mardanov A.V."/>
            <person name="Ravin N.V."/>
            <person name="Dedysh S.N."/>
        </authorList>
    </citation>
    <scope>NUCLEOTIDE SEQUENCE [LARGE SCALE GENOMIC DNA]</scope>
    <source>
        <strain evidence="3">PL17</strain>
    </source>
</reference>
<dbReference type="PROSITE" id="PS51186">
    <property type="entry name" value="GNAT"/>
    <property type="match status" value="1"/>
</dbReference>
<evidence type="ECO:0000259" key="1">
    <source>
        <dbReference type="PROSITE" id="PS51186"/>
    </source>
</evidence>
<dbReference type="InterPro" id="IPR000182">
    <property type="entry name" value="GNAT_dom"/>
</dbReference>
<accession>A0A6M5YSI0</accession>
<protein>
    <submittedName>
        <fullName evidence="2">Acetyltransferase, GNAT family</fullName>
    </submittedName>
</protein>
<dbReference type="PANTHER" id="PTHR43792">
    <property type="entry name" value="GNAT FAMILY, PUTATIVE (AFU_ORTHOLOGUE AFUA_3G00765)-RELATED-RELATED"/>
    <property type="match status" value="1"/>
</dbReference>
<dbReference type="Pfam" id="PF13302">
    <property type="entry name" value="Acetyltransf_3"/>
    <property type="match status" value="1"/>
</dbReference>
<feature type="domain" description="N-acetyltransferase" evidence="1">
    <location>
        <begin position="10"/>
        <end position="172"/>
    </location>
</feature>
<dbReference type="Gene3D" id="3.40.630.30">
    <property type="match status" value="1"/>
</dbReference>
<dbReference type="Proteomes" id="UP000503447">
    <property type="component" value="Chromosome"/>
</dbReference>
<proteinExistence type="predicted"/>
<keyword evidence="2" id="KW-0808">Transferase</keyword>
<organism evidence="2 3">
    <name type="scientific">Frigoriglobus tundricola</name>
    <dbReference type="NCBI Taxonomy" id="2774151"/>
    <lineage>
        <taxon>Bacteria</taxon>
        <taxon>Pseudomonadati</taxon>
        <taxon>Planctomycetota</taxon>
        <taxon>Planctomycetia</taxon>
        <taxon>Gemmatales</taxon>
        <taxon>Gemmataceae</taxon>
        <taxon>Frigoriglobus</taxon>
    </lineage>
</organism>
<dbReference type="AlphaFoldDB" id="A0A6M5YSI0"/>
<dbReference type="KEGG" id="ftj:FTUN_4518"/>
<dbReference type="RefSeq" id="WP_171472444.1">
    <property type="nucleotide sequence ID" value="NZ_CP053452.2"/>
</dbReference>
<evidence type="ECO:0000313" key="3">
    <source>
        <dbReference type="Proteomes" id="UP000503447"/>
    </source>
</evidence>
<name>A0A6M5YSI0_9BACT</name>
<gene>
    <name evidence="2" type="ORF">FTUN_4518</name>
</gene>
<sequence>MLTVCATHRLALRRLTVEDAPFIFELVNNESWLRFIGDKGVRTLADAQKYILNGPVEMYTRFGFGLWLVETRDENSTPIGICGLIKREALNDVDLGFAFLPEFWGKGYAFEAASAAMIYGKMALKLKRIAAITAPDNHRSAKLLVKLGFQFERMMQLNGSGDVAFYTACGSDGA</sequence>
<dbReference type="SUPFAM" id="SSF55729">
    <property type="entry name" value="Acyl-CoA N-acyltransferases (Nat)"/>
    <property type="match status" value="1"/>
</dbReference>
<evidence type="ECO:0000313" key="2">
    <source>
        <dbReference type="EMBL" id="QJW96958.1"/>
    </source>
</evidence>
<dbReference type="InterPro" id="IPR016181">
    <property type="entry name" value="Acyl_CoA_acyltransferase"/>
</dbReference>